<reference evidence="2 3" key="1">
    <citation type="submission" date="2016-10" db="EMBL/GenBank/DDBJ databases">
        <authorList>
            <person name="de Groot N.N."/>
        </authorList>
    </citation>
    <scope>NUCLEOTIDE SEQUENCE [LARGE SCALE GENOMIC DNA]</scope>
    <source>
        <strain evidence="2 3">DSM 19073</strain>
    </source>
</reference>
<dbReference type="AlphaFoldDB" id="A0A1I3QUT0"/>
<gene>
    <name evidence="2" type="ORF">SAMN04488095_2684</name>
</gene>
<evidence type="ECO:0000313" key="3">
    <source>
        <dbReference type="Proteomes" id="UP000199110"/>
    </source>
</evidence>
<dbReference type="RefSeq" id="WP_092781588.1">
    <property type="nucleotide sequence ID" value="NZ_FORA01000003.1"/>
</dbReference>
<dbReference type="Pfam" id="PF12708">
    <property type="entry name" value="Pect-lyase_RHGA_epim"/>
    <property type="match status" value="1"/>
</dbReference>
<feature type="domain" description="Rhamnogalacturonase A/B/Epimerase-like pectate lyase" evidence="1">
    <location>
        <begin position="188"/>
        <end position="298"/>
    </location>
</feature>
<evidence type="ECO:0000259" key="1">
    <source>
        <dbReference type="Pfam" id="PF12708"/>
    </source>
</evidence>
<proteinExistence type="predicted"/>
<name>A0A1I3QUT0_9RHOB</name>
<accession>A0A1I3QUT0</accession>
<dbReference type="SUPFAM" id="SSF51126">
    <property type="entry name" value="Pectin lyase-like"/>
    <property type="match status" value="1"/>
</dbReference>
<dbReference type="InterPro" id="IPR024535">
    <property type="entry name" value="RHGA/B-epi-like_pectate_lyase"/>
</dbReference>
<dbReference type="InterPro" id="IPR012334">
    <property type="entry name" value="Pectin_lyas_fold"/>
</dbReference>
<evidence type="ECO:0000313" key="2">
    <source>
        <dbReference type="EMBL" id="SFJ38013.1"/>
    </source>
</evidence>
<protein>
    <submittedName>
        <fullName evidence="2">Pectate lyase superfamily protein</fullName>
    </submittedName>
</protein>
<organism evidence="2 3">
    <name type="scientific">Jannaschia pohangensis</name>
    <dbReference type="NCBI Taxonomy" id="390807"/>
    <lineage>
        <taxon>Bacteria</taxon>
        <taxon>Pseudomonadati</taxon>
        <taxon>Pseudomonadota</taxon>
        <taxon>Alphaproteobacteria</taxon>
        <taxon>Rhodobacterales</taxon>
        <taxon>Roseobacteraceae</taxon>
        <taxon>Jannaschia</taxon>
    </lineage>
</organism>
<dbReference type="Proteomes" id="UP000199110">
    <property type="component" value="Unassembled WGS sequence"/>
</dbReference>
<sequence>MNKAITEGLVLTPPKFEAGLNVWSLEDGRPGTDTYANAGNAAIVPADQDFASCLELIKADSLQRIRFMGATPIFPGCYYRITARVKAVSGNLPRVRAAATPVRANGSVVSGVVTAGSETTLTAYGRVVTVTAILGTGGRGGVDMAWGSDVAFAHLGLEFLGPNGGVVRVDDIEVEDITGAFLRDMMDWVDVRDFGAKGDGVTDDTAAFAAADNAAAGRSVLVSKGVFRLDDHVTMESPTRFEGRVTMPASKRLSLTKNFELNSYIDAFGDEEEGFRRAIQALFNFTDHDTLDMMGRRIELSQPLDVQAAVFDKDTYANQRSIQNGQIDVQDTAAFNTERVTAAASFTADNPRRLTNVQNIGTIKVGSLVRGPQGVGREIYVLSKNNSAGWIELSNPLWGAPGRQTYTFDRFKYALDFSGFAQLQRFSLENVELLLSGKASGILLPPAGVIFHVKDCFFSGPKDRGLTSHGLGCQGLLIDRCQFLSNEQQANVEDRVSIGFNVNANDVKIRNNRAVRFRHFAVLGGSGHIITGNHFFQGDSPSIGQRTAGIIFADPQAKTVFVGNYVDNAYLEWTNEYDPEPDFSAELSFGGLQIVGNIIFSSNVASSYAPLHIKPYGSGHFINGMTVSGNNFKTIRGQALNRVDFVDTTHADLDYSRFVDVNFNSNTFHAVNNRCENPTLVAVTENTPSATWDADLTNTLPFRGHARIVTSVMPEGPLRRGNNTVVWAAPYAQGRIGGDSQSIRLTWPEAVKGKVFVTARCDTPG</sequence>
<dbReference type="EMBL" id="FORA01000003">
    <property type="protein sequence ID" value="SFJ38013.1"/>
    <property type="molecule type" value="Genomic_DNA"/>
</dbReference>
<keyword evidence="3" id="KW-1185">Reference proteome</keyword>
<dbReference type="Gene3D" id="2.160.20.10">
    <property type="entry name" value="Single-stranded right-handed beta-helix, Pectin lyase-like"/>
    <property type="match status" value="1"/>
</dbReference>
<dbReference type="GO" id="GO:0016829">
    <property type="term" value="F:lyase activity"/>
    <property type="evidence" value="ECO:0007669"/>
    <property type="project" value="UniProtKB-KW"/>
</dbReference>
<dbReference type="InterPro" id="IPR011050">
    <property type="entry name" value="Pectin_lyase_fold/virulence"/>
</dbReference>
<keyword evidence="2" id="KW-0456">Lyase</keyword>
<dbReference type="OrthoDB" id="7749009at2"/>
<dbReference type="STRING" id="390807.SAMN04488095_2684"/>